<accession>A0ABZ1N8K8</accession>
<dbReference type="Proteomes" id="UP001621418">
    <property type="component" value="Chromosome"/>
</dbReference>
<dbReference type="EMBL" id="CP109527">
    <property type="protein sequence ID" value="WTY36107.1"/>
    <property type="molecule type" value="Genomic_DNA"/>
</dbReference>
<gene>
    <name evidence="1" type="ORF">OG308_33565</name>
</gene>
<evidence type="ECO:0000313" key="2">
    <source>
        <dbReference type="Proteomes" id="UP001621418"/>
    </source>
</evidence>
<evidence type="ECO:0000313" key="1">
    <source>
        <dbReference type="EMBL" id="WTY36107.1"/>
    </source>
</evidence>
<reference evidence="1 2" key="1">
    <citation type="submission" date="2022-10" db="EMBL/GenBank/DDBJ databases">
        <title>The complete genomes of actinobacterial strains from the NBC collection.</title>
        <authorList>
            <person name="Joergensen T.S."/>
            <person name="Alvarez Arevalo M."/>
            <person name="Sterndorff E.B."/>
            <person name="Faurdal D."/>
            <person name="Vuksanovic O."/>
            <person name="Mourched A.-S."/>
            <person name="Charusanti P."/>
            <person name="Shaw S."/>
            <person name="Blin K."/>
            <person name="Weber T."/>
        </authorList>
    </citation>
    <scope>NUCLEOTIDE SEQUENCE [LARGE SCALE GENOMIC DNA]</scope>
    <source>
        <strain evidence="1 2">NBC_01413</strain>
    </source>
</reference>
<name>A0ABZ1N8K8_9NOCA</name>
<organism evidence="1 2">
    <name type="scientific">Nocardia salmonicida</name>
    <dbReference type="NCBI Taxonomy" id="53431"/>
    <lineage>
        <taxon>Bacteria</taxon>
        <taxon>Bacillati</taxon>
        <taxon>Actinomycetota</taxon>
        <taxon>Actinomycetes</taxon>
        <taxon>Mycobacteriales</taxon>
        <taxon>Nocardiaceae</taxon>
        <taxon>Nocardia</taxon>
    </lineage>
</organism>
<protein>
    <submittedName>
        <fullName evidence="1">Uncharacterized protein</fullName>
    </submittedName>
</protein>
<proteinExistence type="predicted"/>
<dbReference type="RefSeq" id="WP_405148318.1">
    <property type="nucleotide sequence ID" value="NZ_CP109527.1"/>
</dbReference>
<keyword evidence="2" id="KW-1185">Reference proteome</keyword>
<sequence>MGNRFGARTLGVEVNMNNGSTDVFCDVIALAGSPIARTAWQQNLVIHFCDTSRASRGFAGFDLEEMPWTPEHRAEQNFFLDILDRATARTAWQNLNYTPSIDYNLAAFTRMVADFDPALASTSPMGDWTSPLPLSFLELCTRHSVFHGSYRCRLCERDDTI</sequence>